<dbReference type="RefSeq" id="WP_270153074.1">
    <property type="nucleotide sequence ID" value="NZ_JAPNNL010000005.1"/>
</dbReference>
<proteinExistence type="predicted"/>
<evidence type="ECO:0000313" key="3">
    <source>
        <dbReference type="EMBL" id="MDA0632303.1"/>
    </source>
</evidence>
<reference evidence="3" key="1">
    <citation type="submission" date="2022-11" db="EMBL/GenBank/DDBJ databases">
        <title>Nonomuraea corallina sp. nov., a new species of the genus Nonomuraea isolated from sea side sediment in Thai sea.</title>
        <authorList>
            <person name="Ngamcharungchit C."/>
            <person name="Matsumoto A."/>
            <person name="Suriyachadkun C."/>
            <person name="Panbangred W."/>
            <person name="Inahashi Y."/>
            <person name="Intra B."/>
        </authorList>
    </citation>
    <scope>NUCLEOTIDE SEQUENCE</scope>
    <source>
        <strain evidence="3">MCN248</strain>
    </source>
</reference>
<gene>
    <name evidence="3" type="ORF">OUY22_02670</name>
</gene>
<feature type="domain" description="FAD-dependent urate hydroxylase HpyO/Asp monooxygenase CreE-like FAD/NAD(P)-binding" evidence="2">
    <location>
        <begin position="7"/>
        <end position="147"/>
    </location>
</feature>
<keyword evidence="1" id="KW-1133">Transmembrane helix</keyword>
<dbReference type="InterPro" id="IPR038732">
    <property type="entry name" value="HpyO/CreE_NAD-binding"/>
</dbReference>
<evidence type="ECO:0000313" key="4">
    <source>
        <dbReference type="Proteomes" id="UP001144036"/>
    </source>
</evidence>
<accession>A0ABT4S526</accession>
<dbReference type="Pfam" id="PF13454">
    <property type="entry name" value="NAD_binding_9"/>
    <property type="match status" value="1"/>
</dbReference>
<sequence>MDTSSIAVVGGGASGALTAIHLLRLARTRRTPITVTLIDQHGRHALGQAYATTDPHHLLNTRADRMSAVEGEPGHFLSWARAAGLDATGTGYLPRAVYGRYLREVLAASAEPPARALHLITGTAIGLAGDHAVRLADGRRVAADAVV</sequence>
<name>A0ABT4S526_9ACTN</name>
<dbReference type="InterPro" id="IPR036188">
    <property type="entry name" value="FAD/NAD-bd_sf"/>
</dbReference>
<feature type="transmembrane region" description="Helical" evidence="1">
    <location>
        <begin position="6"/>
        <end position="23"/>
    </location>
</feature>
<comment type="caution">
    <text evidence="3">The sequence shown here is derived from an EMBL/GenBank/DDBJ whole genome shotgun (WGS) entry which is preliminary data.</text>
</comment>
<evidence type="ECO:0000259" key="2">
    <source>
        <dbReference type="Pfam" id="PF13454"/>
    </source>
</evidence>
<dbReference type="EMBL" id="JAPNNL010000005">
    <property type="protein sequence ID" value="MDA0632303.1"/>
    <property type="molecule type" value="Genomic_DNA"/>
</dbReference>
<dbReference type="SUPFAM" id="SSF51905">
    <property type="entry name" value="FAD/NAD(P)-binding domain"/>
    <property type="match status" value="1"/>
</dbReference>
<dbReference type="PANTHER" id="PTHR40254">
    <property type="entry name" value="BLR0577 PROTEIN"/>
    <property type="match status" value="1"/>
</dbReference>
<organism evidence="3 4">
    <name type="scientific">Nonomuraea corallina</name>
    <dbReference type="NCBI Taxonomy" id="2989783"/>
    <lineage>
        <taxon>Bacteria</taxon>
        <taxon>Bacillati</taxon>
        <taxon>Actinomycetota</taxon>
        <taxon>Actinomycetes</taxon>
        <taxon>Streptosporangiales</taxon>
        <taxon>Streptosporangiaceae</taxon>
        <taxon>Nonomuraea</taxon>
    </lineage>
</organism>
<dbReference type="InterPro" id="IPR052189">
    <property type="entry name" value="L-asp_N-monooxygenase_NS-form"/>
</dbReference>
<dbReference type="Proteomes" id="UP001144036">
    <property type="component" value="Unassembled WGS sequence"/>
</dbReference>
<dbReference type="Gene3D" id="3.50.50.60">
    <property type="entry name" value="FAD/NAD(P)-binding domain"/>
    <property type="match status" value="1"/>
</dbReference>
<keyword evidence="1" id="KW-0472">Membrane</keyword>
<feature type="non-terminal residue" evidence="3">
    <location>
        <position position="147"/>
    </location>
</feature>
<keyword evidence="1" id="KW-0812">Transmembrane</keyword>
<protein>
    <submittedName>
        <fullName evidence="3">FAD/NAD(P)-binding protein</fullName>
    </submittedName>
</protein>
<keyword evidence="4" id="KW-1185">Reference proteome</keyword>
<evidence type="ECO:0000256" key="1">
    <source>
        <dbReference type="SAM" id="Phobius"/>
    </source>
</evidence>
<dbReference type="PANTHER" id="PTHR40254:SF1">
    <property type="entry name" value="BLR0577 PROTEIN"/>
    <property type="match status" value="1"/>
</dbReference>